<sequence>MRNRRIKFKPKTHRNNKNHRLLHIIKRRQAIAKRRNAAFILLQNN</sequence>
<dbReference type="KEGG" id="hdu:HD_0799"/>
<evidence type="ECO:0000313" key="1">
    <source>
        <dbReference type="EMBL" id="AAP95699.1"/>
    </source>
</evidence>
<organism evidence="1 2">
    <name type="scientific">Haemophilus ducreyi (strain 35000HP / ATCC 700724)</name>
    <dbReference type="NCBI Taxonomy" id="233412"/>
    <lineage>
        <taxon>Bacteria</taxon>
        <taxon>Pseudomonadati</taxon>
        <taxon>Pseudomonadota</taxon>
        <taxon>Gammaproteobacteria</taxon>
        <taxon>Pasteurellales</taxon>
        <taxon>Pasteurellaceae</taxon>
        <taxon>Haemophilus</taxon>
    </lineage>
</organism>
<dbReference type="EMBL" id="AE017143">
    <property type="protein sequence ID" value="AAP95699.1"/>
    <property type="molecule type" value="Genomic_DNA"/>
</dbReference>
<dbReference type="HOGENOM" id="CLU_3200443_0_0_6"/>
<name>Q7VN02_HAEDU</name>
<gene>
    <name evidence="1" type="ordered locus">HD_0799</name>
</gene>
<proteinExistence type="predicted"/>
<accession>Q7VN02</accession>
<dbReference type="Proteomes" id="UP000001022">
    <property type="component" value="Chromosome"/>
</dbReference>
<evidence type="ECO:0000313" key="2">
    <source>
        <dbReference type="Proteomes" id="UP000001022"/>
    </source>
</evidence>
<protein>
    <submittedName>
        <fullName evidence="1">Uncharacterized protein</fullName>
    </submittedName>
</protein>
<keyword evidence="2" id="KW-1185">Reference proteome</keyword>
<reference evidence="2" key="1">
    <citation type="submission" date="2003-06" db="EMBL/GenBank/DDBJ databases">
        <title>The complete genome sequence of Haemophilus ducreyi.</title>
        <authorList>
            <person name="Munson R.S. Jr."/>
            <person name="Ray W.C."/>
            <person name="Mahairas G."/>
            <person name="Sabo P."/>
            <person name="Mungur R."/>
            <person name="Johnson L."/>
            <person name="Nguyen D."/>
            <person name="Wang J."/>
            <person name="Forst C."/>
            <person name="Hood L."/>
        </authorList>
    </citation>
    <scope>NUCLEOTIDE SEQUENCE [LARGE SCALE GENOMIC DNA]</scope>
    <source>
        <strain evidence="2">35000HP / ATCC 700724</strain>
    </source>
</reference>
<dbReference type="AlphaFoldDB" id="Q7VN02"/>